<dbReference type="OrthoDB" id="445826at2759"/>
<feature type="region of interest" description="Disordered" evidence="1">
    <location>
        <begin position="143"/>
        <end position="182"/>
    </location>
</feature>
<comment type="caution">
    <text evidence="3">The sequence shown here is derived from an EMBL/GenBank/DDBJ whole genome shotgun (WGS) entry which is preliminary data.</text>
</comment>
<organism evidence="3 4">
    <name type="scientific">Eumeta variegata</name>
    <name type="common">Bagworm moth</name>
    <name type="synonym">Eumeta japonica</name>
    <dbReference type="NCBI Taxonomy" id="151549"/>
    <lineage>
        <taxon>Eukaryota</taxon>
        <taxon>Metazoa</taxon>
        <taxon>Ecdysozoa</taxon>
        <taxon>Arthropoda</taxon>
        <taxon>Hexapoda</taxon>
        <taxon>Insecta</taxon>
        <taxon>Pterygota</taxon>
        <taxon>Neoptera</taxon>
        <taxon>Endopterygota</taxon>
        <taxon>Lepidoptera</taxon>
        <taxon>Glossata</taxon>
        <taxon>Ditrysia</taxon>
        <taxon>Tineoidea</taxon>
        <taxon>Psychidae</taxon>
        <taxon>Oiketicinae</taxon>
        <taxon>Eumeta</taxon>
    </lineage>
</organism>
<keyword evidence="3" id="KW-0548">Nucleotidyltransferase</keyword>
<sequence length="319" mass="36052">MRAGGSGILGSLEVSAPNVLELIRVKNAALRRASAYPTPEYRSRALALQREVKARVQEFRNESWSDLMEEIGPSHKAFWKVTKALKTEGYIPIPPLKIPDNSVAINDAEIVECLADSIETQCSHVSPPHDIAHINRIEEEVLQKTSLEPKRRSDSRLTQRSPNANEITQYQKSTESQRRPIRAGVPQGSTLSALLYSTYTNDIPRPSSGVELVLFADDTALFHRSKNRSTRSILLRLQKAIDELGQWFRLWRIEVNPDKRQLYHLSTASIGTVMTYASPVFAHAAPKVLDRLQVIQNKFCRLATDAHWCVRNSILHRDL</sequence>
<dbReference type="Proteomes" id="UP000299102">
    <property type="component" value="Unassembled WGS sequence"/>
</dbReference>
<evidence type="ECO:0000313" key="4">
    <source>
        <dbReference type="Proteomes" id="UP000299102"/>
    </source>
</evidence>
<feature type="compositionally biased region" description="Basic and acidic residues" evidence="1">
    <location>
        <begin position="143"/>
        <end position="157"/>
    </location>
</feature>
<feature type="compositionally biased region" description="Polar residues" evidence="1">
    <location>
        <begin position="158"/>
        <end position="174"/>
    </location>
</feature>
<name>A0A4C1WY95_EUMVA</name>
<dbReference type="Pfam" id="PF00078">
    <property type="entry name" value="RVT_1"/>
    <property type="match status" value="1"/>
</dbReference>
<dbReference type="STRING" id="151549.A0A4C1WY95"/>
<dbReference type="PANTHER" id="PTHR33332">
    <property type="entry name" value="REVERSE TRANSCRIPTASE DOMAIN-CONTAINING PROTEIN"/>
    <property type="match status" value="1"/>
</dbReference>
<keyword evidence="4" id="KW-1185">Reference proteome</keyword>
<protein>
    <submittedName>
        <fullName evidence="3">Probable RNA-directed DNA polymerase from transposon BS</fullName>
    </submittedName>
</protein>
<dbReference type="EMBL" id="BGZK01000660">
    <property type="protein sequence ID" value="GBP55087.1"/>
    <property type="molecule type" value="Genomic_DNA"/>
</dbReference>
<gene>
    <name evidence="3" type="primary">RTase</name>
    <name evidence="3" type="ORF">EVAR_46384_1</name>
</gene>
<evidence type="ECO:0000259" key="2">
    <source>
        <dbReference type="PROSITE" id="PS50878"/>
    </source>
</evidence>
<evidence type="ECO:0000313" key="3">
    <source>
        <dbReference type="EMBL" id="GBP55087.1"/>
    </source>
</evidence>
<dbReference type="InterPro" id="IPR000477">
    <property type="entry name" value="RT_dom"/>
</dbReference>
<reference evidence="3 4" key="1">
    <citation type="journal article" date="2019" name="Commun. Biol.">
        <title>The bagworm genome reveals a unique fibroin gene that provides high tensile strength.</title>
        <authorList>
            <person name="Kono N."/>
            <person name="Nakamura H."/>
            <person name="Ohtoshi R."/>
            <person name="Tomita M."/>
            <person name="Numata K."/>
            <person name="Arakawa K."/>
        </authorList>
    </citation>
    <scope>NUCLEOTIDE SEQUENCE [LARGE SCALE GENOMIC DNA]</scope>
</reference>
<accession>A0A4C1WY95</accession>
<dbReference type="PROSITE" id="PS50878">
    <property type="entry name" value="RT_POL"/>
    <property type="match status" value="1"/>
</dbReference>
<dbReference type="AlphaFoldDB" id="A0A4C1WY95"/>
<keyword evidence="3" id="KW-0808">Transferase</keyword>
<proteinExistence type="predicted"/>
<keyword evidence="3" id="KW-0695">RNA-directed DNA polymerase</keyword>
<evidence type="ECO:0000256" key="1">
    <source>
        <dbReference type="SAM" id="MobiDB-lite"/>
    </source>
</evidence>
<dbReference type="GO" id="GO:0003964">
    <property type="term" value="F:RNA-directed DNA polymerase activity"/>
    <property type="evidence" value="ECO:0007669"/>
    <property type="project" value="UniProtKB-KW"/>
</dbReference>
<feature type="domain" description="Reverse transcriptase" evidence="2">
    <location>
        <begin position="1"/>
        <end position="274"/>
    </location>
</feature>